<dbReference type="OrthoDB" id="6781307at2759"/>
<evidence type="ECO:0000313" key="3">
    <source>
        <dbReference type="Proteomes" id="UP000801492"/>
    </source>
</evidence>
<proteinExistence type="predicted"/>
<reference evidence="2" key="1">
    <citation type="submission" date="2019-08" db="EMBL/GenBank/DDBJ databases">
        <title>The genome of the North American firefly Photinus pyralis.</title>
        <authorList>
            <consortium name="Photinus pyralis genome working group"/>
            <person name="Fallon T.R."/>
            <person name="Sander Lower S.E."/>
            <person name="Weng J.-K."/>
        </authorList>
    </citation>
    <scope>NUCLEOTIDE SEQUENCE</scope>
    <source>
        <strain evidence="2">TRF0915ILg1</strain>
        <tissue evidence="2">Whole body</tissue>
    </source>
</reference>
<name>A0A8K0G5E3_IGNLU</name>
<evidence type="ECO:0000256" key="1">
    <source>
        <dbReference type="SAM" id="MobiDB-lite"/>
    </source>
</evidence>
<evidence type="ECO:0000313" key="2">
    <source>
        <dbReference type="EMBL" id="KAF2889122.1"/>
    </source>
</evidence>
<dbReference type="Proteomes" id="UP000801492">
    <property type="component" value="Unassembled WGS sequence"/>
</dbReference>
<dbReference type="AlphaFoldDB" id="A0A8K0G5E3"/>
<organism evidence="2 3">
    <name type="scientific">Ignelater luminosus</name>
    <name type="common">Cucubano</name>
    <name type="synonym">Pyrophorus luminosus</name>
    <dbReference type="NCBI Taxonomy" id="2038154"/>
    <lineage>
        <taxon>Eukaryota</taxon>
        <taxon>Metazoa</taxon>
        <taxon>Ecdysozoa</taxon>
        <taxon>Arthropoda</taxon>
        <taxon>Hexapoda</taxon>
        <taxon>Insecta</taxon>
        <taxon>Pterygota</taxon>
        <taxon>Neoptera</taxon>
        <taxon>Endopterygota</taxon>
        <taxon>Coleoptera</taxon>
        <taxon>Polyphaga</taxon>
        <taxon>Elateriformia</taxon>
        <taxon>Elateroidea</taxon>
        <taxon>Elateridae</taxon>
        <taxon>Agrypninae</taxon>
        <taxon>Pyrophorini</taxon>
        <taxon>Ignelater</taxon>
    </lineage>
</organism>
<dbReference type="EMBL" id="VTPC01070585">
    <property type="protein sequence ID" value="KAF2889122.1"/>
    <property type="molecule type" value="Genomic_DNA"/>
</dbReference>
<comment type="caution">
    <text evidence="2">The sequence shown here is derived from an EMBL/GenBank/DDBJ whole genome shotgun (WGS) entry which is preliminary data.</text>
</comment>
<feature type="compositionally biased region" description="Basic residues" evidence="1">
    <location>
        <begin position="96"/>
        <end position="105"/>
    </location>
</feature>
<protein>
    <submittedName>
        <fullName evidence="2">Uncharacterized protein</fullName>
    </submittedName>
</protein>
<sequence length="105" mass="12927">MQDVVRAAESTLGCRQNNKKRHWFDLECEEVIKIKSDARMRWMRLKNKADHDIHNQRRTKTNELCKQKKQKWINETMQEIENENRKNNSTPLYKFLKMKRRARRP</sequence>
<feature type="region of interest" description="Disordered" evidence="1">
    <location>
        <begin position="82"/>
        <end position="105"/>
    </location>
</feature>
<keyword evidence="3" id="KW-1185">Reference proteome</keyword>
<accession>A0A8K0G5E3</accession>
<gene>
    <name evidence="2" type="ORF">ILUMI_17050</name>
</gene>